<gene>
    <name evidence="1" type="ORF">CAPTEDRAFT_217833</name>
</gene>
<name>R7VFU1_CAPTE</name>
<dbReference type="HOGENOM" id="CLU_1645315_0_0_1"/>
<keyword evidence="3" id="KW-1185">Reference proteome</keyword>
<reference evidence="2" key="3">
    <citation type="submission" date="2015-06" db="UniProtKB">
        <authorList>
            <consortium name="EnsemblMetazoa"/>
        </authorList>
    </citation>
    <scope>IDENTIFICATION</scope>
</reference>
<evidence type="ECO:0000313" key="3">
    <source>
        <dbReference type="Proteomes" id="UP000014760"/>
    </source>
</evidence>
<accession>R7VFU1</accession>
<dbReference type="EMBL" id="KB292365">
    <property type="protein sequence ID" value="ELU17693.1"/>
    <property type="molecule type" value="Genomic_DNA"/>
</dbReference>
<reference evidence="3" key="1">
    <citation type="submission" date="2012-12" db="EMBL/GenBank/DDBJ databases">
        <authorList>
            <person name="Hellsten U."/>
            <person name="Grimwood J."/>
            <person name="Chapman J.A."/>
            <person name="Shapiro H."/>
            <person name="Aerts A."/>
            <person name="Otillar R.P."/>
            <person name="Terry A.Y."/>
            <person name="Boore J.L."/>
            <person name="Simakov O."/>
            <person name="Marletaz F."/>
            <person name="Cho S.-J."/>
            <person name="Edsinger-Gonzales E."/>
            <person name="Havlak P."/>
            <person name="Kuo D.-H."/>
            <person name="Larsson T."/>
            <person name="Lv J."/>
            <person name="Arendt D."/>
            <person name="Savage R."/>
            <person name="Osoegawa K."/>
            <person name="de Jong P."/>
            <person name="Lindberg D.R."/>
            <person name="Seaver E.C."/>
            <person name="Weisblat D.A."/>
            <person name="Putnam N.H."/>
            <person name="Grigoriev I.V."/>
            <person name="Rokhsar D.S."/>
        </authorList>
    </citation>
    <scope>NUCLEOTIDE SEQUENCE</scope>
    <source>
        <strain evidence="3">I ESC-2004</strain>
    </source>
</reference>
<proteinExistence type="predicted"/>
<organism evidence="1">
    <name type="scientific">Capitella teleta</name>
    <name type="common">Polychaete worm</name>
    <dbReference type="NCBI Taxonomy" id="283909"/>
    <lineage>
        <taxon>Eukaryota</taxon>
        <taxon>Metazoa</taxon>
        <taxon>Spiralia</taxon>
        <taxon>Lophotrochozoa</taxon>
        <taxon>Annelida</taxon>
        <taxon>Polychaeta</taxon>
        <taxon>Sedentaria</taxon>
        <taxon>Scolecida</taxon>
        <taxon>Capitellidae</taxon>
        <taxon>Capitella</taxon>
    </lineage>
</organism>
<dbReference type="EMBL" id="AMQN01003973">
    <property type="status" value="NOT_ANNOTATED_CDS"/>
    <property type="molecule type" value="Genomic_DNA"/>
</dbReference>
<dbReference type="EnsemblMetazoa" id="CapteT217833">
    <property type="protein sequence ID" value="CapteP217833"/>
    <property type="gene ID" value="CapteG217833"/>
</dbReference>
<protein>
    <submittedName>
        <fullName evidence="1 2">Uncharacterized protein</fullName>
    </submittedName>
</protein>
<dbReference type="Proteomes" id="UP000014760">
    <property type="component" value="Unassembled WGS sequence"/>
</dbReference>
<evidence type="ECO:0000313" key="1">
    <source>
        <dbReference type="EMBL" id="ELU17693.1"/>
    </source>
</evidence>
<evidence type="ECO:0000313" key="2">
    <source>
        <dbReference type="EnsemblMetazoa" id="CapteP217833"/>
    </source>
</evidence>
<dbReference type="AlphaFoldDB" id="R7VFU1"/>
<sequence>MGREIGRCPILSTKNLIYGEQISLLRCMRSLGDHDTLYRIVGPGWPKMGSCHRNDKEAGWVDPEIPPERQEINGEAGGSRSGHFWNNWRTFLSDITQLQIMENVPNTELITRSVPRDIKKLFDEQGSMKIHSKTGMELELRHKCVIEAALFLQEGHHNHRL</sequence>
<reference evidence="1 3" key="2">
    <citation type="journal article" date="2013" name="Nature">
        <title>Insights into bilaterian evolution from three spiralian genomes.</title>
        <authorList>
            <person name="Simakov O."/>
            <person name="Marletaz F."/>
            <person name="Cho S.J."/>
            <person name="Edsinger-Gonzales E."/>
            <person name="Havlak P."/>
            <person name="Hellsten U."/>
            <person name="Kuo D.H."/>
            <person name="Larsson T."/>
            <person name="Lv J."/>
            <person name="Arendt D."/>
            <person name="Savage R."/>
            <person name="Osoegawa K."/>
            <person name="de Jong P."/>
            <person name="Grimwood J."/>
            <person name="Chapman J.A."/>
            <person name="Shapiro H."/>
            <person name="Aerts A."/>
            <person name="Otillar R.P."/>
            <person name="Terry A.Y."/>
            <person name="Boore J.L."/>
            <person name="Grigoriev I.V."/>
            <person name="Lindberg D.R."/>
            <person name="Seaver E.C."/>
            <person name="Weisblat D.A."/>
            <person name="Putnam N.H."/>
            <person name="Rokhsar D.S."/>
        </authorList>
    </citation>
    <scope>NUCLEOTIDE SEQUENCE</scope>
    <source>
        <strain evidence="1 3">I ESC-2004</strain>
    </source>
</reference>